<keyword evidence="3" id="KW-0677">Repeat</keyword>
<keyword evidence="4 10" id="KW-0863">Zinc-finger</keyword>
<keyword evidence="8" id="KW-0804">Transcription</keyword>
<feature type="domain" description="C2H2-type" evidence="11">
    <location>
        <begin position="107"/>
        <end position="134"/>
    </location>
</feature>
<dbReference type="SMART" id="SM00355">
    <property type="entry name" value="ZnF_C2H2"/>
    <property type="match status" value="6"/>
</dbReference>
<dbReference type="GO" id="GO:0006357">
    <property type="term" value="P:regulation of transcription by RNA polymerase II"/>
    <property type="evidence" value="ECO:0007669"/>
    <property type="project" value="TreeGrafter"/>
</dbReference>
<sequence>MSRGARDTHEKIQHQGVRHICQHCGKVFLNEPTFIKHCKSHDPDHIKNVFTCKVCTLVLRSSCGYRRHMKRHNGPVPSYICDVCGKTVNTLQSLKFHKKTHAGEKNYLCGTCGKDFIRKQALVMHTRVHTKERPFQCLMCSKRFTQKSSLNIHMRYHTGERPYGCELCSKKFITKTLLKDHKCKT</sequence>
<keyword evidence="13" id="KW-1185">Reference proteome</keyword>
<dbReference type="FunFam" id="3.30.160.60:FF:002716">
    <property type="entry name" value="Zinc finger protein 212"/>
    <property type="match status" value="1"/>
</dbReference>
<protein>
    <recommendedName>
        <fullName evidence="11">C2H2-type domain-containing protein</fullName>
    </recommendedName>
</protein>
<dbReference type="PROSITE" id="PS50157">
    <property type="entry name" value="ZINC_FINGER_C2H2_2"/>
    <property type="match status" value="6"/>
</dbReference>
<dbReference type="PANTHER" id="PTHR24404:SF114">
    <property type="entry name" value="KLUMPFUSS, ISOFORM B-RELATED"/>
    <property type="match status" value="1"/>
</dbReference>
<dbReference type="FunFam" id="3.30.160.60:FF:000016">
    <property type="entry name" value="zinc finger protein 37 homolog"/>
    <property type="match status" value="1"/>
</dbReference>
<dbReference type="GO" id="GO:0005634">
    <property type="term" value="C:nucleus"/>
    <property type="evidence" value="ECO:0007669"/>
    <property type="project" value="UniProtKB-SubCell"/>
</dbReference>
<keyword evidence="7" id="KW-0238">DNA-binding</keyword>
<proteinExistence type="predicted"/>
<evidence type="ECO:0000256" key="9">
    <source>
        <dbReference type="ARBA" id="ARBA00023242"/>
    </source>
</evidence>
<dbReference type="AlphaFoldDB" id="A0AA38IS72"/>
<evidence type="ECO:0000256" key="6">
    <source>
        <dbReference type="ARBA" id="ARBA00023015"/>
    </source>
</evidence>
<dbReference type="PROSITE" id="PS00028">
    <property type="entry name" value="ZINC_FINGER_C2H2_1"/>
    <property type="match status" value="5"/>
</dbReference>
<reference evidence="12" key="1">
    <citation type="journal article" date="2023" name="G3 (Bethesda)">
        <title>Whole genome assemblies of Zophobas morio and Tenebrio molitor.</title>
        <authorList>
            <person name="Kaur S."/>
            <person name="Stinson S.A."/>
            <person name="diCenzo G.C."/>
        </authorList>
    </citation>
    <scope>NUCLEOTIDE SEQUENCE</scope>
    <source>
        <strain evidence="12">QUZm001</strain>
    </source>
</reference>
<evidence type="ECO:0000256" key="7">
    <source>
        <dbReference type="ARBA" id="ARBA00023125"/>
    </source>
</evidence>
<dbReference type="GO" id="GO:0008270">
    <property type="term" value="F:zinc ion binding"/>
    <property type="evidence" value="ECO:0007669"/>
    <property type="project" value="UniProtKB-KW"/>
</dbReference>
<dbReference type="Proteomes" id="UP001168821">
    <property type="component" value="Unassembled WGS sequence"/>
</dbReference>
<evidence type="ECO:0000256" key="8">
    <source>
        <dbReference type="ARBA" id="ARBA00023163"/>
    </source>
</evidence>
<dbReference type="PANTHER" id="PTHR24404">
    <property type="entry name" value="ZINC FINGER PROTEIN"/>
    <property type="match status" value="1"/>
</dbReference>
<evidence type="ECO:0000256" key="5">
    <source>
        <dbReference type="ARBA" id="ARBA00022833"/>
    </source>
</evidence>
<dbReference type="Gene3D" id="3.30.160.60">
    <property type="entry name" value="Classic Zinc Finger"/>
    <property type="match status" value="5"/>
</dbReference>
<evidence type="ECO:0000256" key="3">
    <source>
        <dbReference type="ARBA" id="ARBA00022737"/>
    </source>
</evidence>
<keyword evidence="2" id="KW-0479">Metal-binding</keyword>
<dbReference type="GO" id="GO:0000978">
    <property type="term" value="F:RNA polymerase II cis-regulatory region sequence-specific DNA binding"/>
    <property type="evidence" value="ECO:0007669"/>
    <property type="project" value="TreeGrafter"/>
</dbReference>
<organism evidence="12 13">
    <name type="scientific">Zophobas morio</name>
    <dbReference type="NCBI Taxonomy" id="2755281"/>
    <lineage>
        <taxon>Eukaryota</taxon>
        <taxon>Metazoa</taxon>
        <taxon>Ecdysozoa</taxon>
        <taxon>Arthropoda</taxon>
        <taxon>Hexapoda</taxon>
        <taxon>Insecta</taxon>
        <taxon>Pterygota</taxon>
        <taxon>Neoptera</taxon>
        <taxon>Endopterygota</taxon>
        <taxon>Coleoptera</taxon>
        <taxon>Polyphaga</taxon>
        <taxon>Cucujiformia</taxon>
        <taxon>Tenebrionidae</taxon>
        <taxon>Zophobas</taxon>
    </lineage>
</organism>
<evidence type="ECO:0000256" key="1">
    <source>
        <dbReference type="ARBA" id="ARBA00004123"/>
    </source>
</evidence>
<dbReference type="Pfam" id="PF13912">
    <property type="entry name" value="zf-C2H2_6"/>
    <property type="match status" value="1"/>
</dbReference>
<comment type="caution">
    <text evidence="12">The sequence shown here is derived from an EMBL/GenBank/DDBJ whole genome shotgun (WGS) entry which is preliminary data.</text>
</comment>
<dbReference type="FunFam" id="3.30.160.60:FF:000446">
    <property type="entry name" value="Zinc finger protein"/>
    <property type="match status" value="2"/>
</dbReference>
<feature type="domain" description="C2H2-type" evidence="11">
    <location>
        <begin position="19"/>
        <end position="46"/>
    </location>
</feature>
<dbReference type="SUPFAM" id="SSF57667">
    <property type="entry name" value="beta-beta-alpha zinc fingers"/>
    <property type="match status" value="3"/>
</dbReference>
<evidence type="ECO:0000313" key="13">
    <source>
        <dbReference type="Proteomes" id="UP001168821"/>
    </source>
</evidence>
<dbReference type="InterPro" id="IPR013087">
    <property type="entry name" value="Znf_C2H2_type"/>
</dbReference>
<name>A0AA38IS72_9CUCU</name>
<dbReference type="GO" id="GO:0003700">
    <property type="term" value="F:DNA-binding transcription factor activity"/>
    <property type="evidence" value="ECO:0007669"/>
    <property type="project" value="TreeGrafter"/>
</dbReference>
<evidence type="ECO:0000259" key="11">
    <source>
        <dbReference type="PROSITE" id="PS50157"/>
    </source>
</evidence>
<feature type="domain" description="C2H2-type" evidence="11">
    <location>
        <begin position="163"/>
        <end position="185"/>
    </location>
</feature>
<dbReference type="Pfam" id="PF00096">
    <property type="entry name" value="zf-C2H2"/>
    <property type="match status" value="2"/>
</dbReference>
<evidence type="ECO:0000256" key="10">
    <source>
        <dbReference type="PROSITE-ProRule" id="PRU00042"/>
    </source>
</evidence>
<accession>A0AA38IS72</accession>
<feature type="domain" description="C2H2-type" evidence="11">
    <location>
        <begin position="50"/>
        <end position="77"/>
    </location>
</feature>
<keyword evidence="5" id="KW-0862">Zinc</keyword>
<dbReference type="InterPro" id="IPR036236">
    <property type="entry name" value="Znf_C2H2_sf"/>
</dbReference>
<feature type="domain" description="C2H2-type" evidence="11">
    <location>
        <begin position="135"/>
        <end position="162"/>
    </location>
</feature>
<feature type="domain" description="C2H2-type" evidence="11">
    <location>
        <begin position="79"/>
        <end position="106"/>
    </location>
</feature>
<comment type="subcellular location">
    <subcellularLocation>
        <location evidence="1">Nucleus</location>
    </subcellularLocation>
</comment>
<evidence type="ECO:0000313" key="12">
    <source>
        <dbReference type="EMBL" id="KAJ3661060.1"/>
    </source>
</evidence>
<gene>
    <name evidence="12" type="ORF">Zmor_005481</name>
</gene>
<dbReference type="InterPro" id="IPR050589">
    <property type="entry name" value="Ikaros_C2H2-ZF"/>
</dbReference>
<dbReference type="EMBL" id="JALNTZ010000002">
    <property type="protein sequence ID" value="KAJ3661060.1"/>
    <property type="molecule type" value="Genomic_DNA"/>
</dbReference>
<evidence type="ECO:0000256" key="2">
    <source>
        <dbReference type="ARBA" id="ARBA00022723"/>
    </source>
</evidence>
<evidence type="ECO:0000256" key="4">
    <source>
        <dbReference type="ARBA" id="ARBA00022771"/>
    </source>
</evidence>
<keyword evidence="9" id="KW-0539">Nucleus</keyword>
<keyword evidence="6" id="KW-0805">Transcription regulation</keyword>